<evidence type="ECO:0000256" key="4">
    <source>
        <dbReference type="ARBA" id="ARBA00023049"/>
    </source>
</evidence>
<keyword evidence="1 6" id="KW-0645">Protease</keyword>
<sequence length="124" mass="13031">MYNPSLKGHPNCYSSSIPSTEVHAAAGPGNHWFYLAAVGSNASGQPASPTCNGSTVTGIGIQKTIKILYGAMLLKTSSSSYLKYRLWTLQAAKSQYPGSCVEFNAIKAAWTAVSVPVQSGEPTC</sequence>
<dbReference type="InterPro" id="IPR050728">
    <property type="entry name" value="Zinc_Metalloprotease_M4"/>
</dbReference>
<keyword evidence="4 6" id="KW-0482">Metalloprotease</keyword>
<dbReference type="SUPFAM" id="SSF55486">
    <property type="entry name" value="Metalloproteases ('zincins'), catalytic domain"/>
    <property type="match status" value="1"/>
</dbReference>
<evidence type="ECO:0000313" key="6">
    <source>
        <dbReference type="EMBL" id="MBB5874665.1"/>
    </source>
</evidence>
<keyword evidence="7" id="KW-1185">Reference proteome</keyword>
<dbReference type="AlphaFoldDB" id="A0A841C452"/>
<dbReference type="Proteomes" id="UP000587527">
    <property type="component" value="Unassembled WGS sequence"/>
</dbReference>
<reference evidence="6 7" key="1">
    <citation type="submission" date="2020-08" db="EMBL/GenBank/DDBJ databases">
        <title>Sequencing the genomes of 1000 actinobacteria strains.</title>
        <authorList>
            <person name="Klenk H.-P."/>
        </authorList>
    </citation>
    <scope>NUCLEOTIDE SEQUENCE [LARGE SCALE GENOMIC DNA]</scope>
    <source>
        <strain evidence="6 7">DSM 45362</strain>
    </source>
</reference>
<evidence type="ECO:0000313" key="7">
    <source>
        <dbReference type="Proteomes" id="UP000587527"/>
    </source>
</evidence>
<dbReference type="Gene3D" id="1.10.390.10">
    <property type="entry name" value="Neutral Protease Domain 2"/>
    <property type="match status" value="1"/>
</dbReference>
<evidence type="ECO:0000259" key="5">
    <source>
        <dbReference type="Pfam" id="PF02868"/>
    </source>
</evidence>
<dbReference type="EMBL" id="JACHMN010000004">
    <property type="protein sequence ID" value="MBB5874665.1"/>
    <property type="molecule type" value="Genomic_DNA"/>
</dbReference>
<proteinExistence type="predicted"/>
<keyword evidence="3" id="KW-0862">Zinc</keyword>
<dbReference type="Pfam" id="PF02868">
    <property type="entry name" value="Peptidase_M4_C"/>
    <property type="match status" value="1"/>
</dbReference>
<organism evidence="6 7">
    <name type="scientific">Allocatelliglobosispora scoriae</name>
    <dbReference type="NCBI Taxonomy" id="643052"/>
    <lineage>
        <taxon>Bacteria</taxon>
        <taxon>Bacillati</taxon>
        <taxon>Actinomycetota</taxon>
        <taxon>Actinomycetes</taxon>
        <taxon>Micromonosporales</taxon>
        <taxon>Micromonosporaceae</taxon>
        <taxon>Allocatelliglobosispora</taxon>
    </lineage>
</organism>
<evidence type="ECO:0000256" key="1">
    <source>
        <dbReference type="ARBA" id="ARBA00022670"/>
    </source>
</evidence>
<feature type="domain" description="Peptidase M4 C-terminal" evidence="5">
    <location>
        <begin position="1"/>
        <end position="115"/>
    </location>
</feature>
<gene>
    <name evidence="6" type="ORF">F4553_008117</name>
</gene>
<dbReference type="InterPro" id="IPR001570">
    <property type="entry name" value="Peptidase_M4_C_domain"/>
</dbReference>
<dbReference type="InterPro" id="IPR027268">
    <property type="entry name" value="Peptidase_M4/M1_CTD_sf"/>
</dbReference>
<accession>A0A841C452</accession>
<evidence type="ECO:0000256" key="3">
    <source>
        <dbReference type="ARBA" id="ARBA00022833"/>
    </source>
</evidence>
<dbReference type="PANTHER" id="PTHR33794:SF1">
    <property type="entry name" value="BACILLOLYSIN"/>
    <property type="match status" value="1"/>
</dbReference>
<dbReference type="PANTHER" id="PTHR33794">
    <property type="entry name" value="BACILLOLYSIN"/>
    <property type="match status" value="1"/>
</dbReference>
<protein>
    <submittedName>
        <fullName evidence="6">Zn-dependent metalloprotease</fullName>
    </submittedName>
</protein>
<keyword evidence="2" id="KW-0378">Hydrolase</keyword>
<dbReference type="GO" id="GO:0006508">
    <property type="term" value="P:proteolysis"/>
    <property type="evidence" value="ECO:0007669"/>
    <property type="project" value="UniProtKB-KW"/>
</dbReference>
<name>A0A841C452_9ACTN</name>
<evidence type="ECO:0000256" key="2">
    <source>
        <dbReference type="ARBA" id="ARBA00022801"/>
    </source>
</evidence>
<comment type="caution">
    <text evidence="6">The sequence shown here is derived from an EMBL/GenBank/DDBJ whole genome shotgun (WGS) entry which is preliminary data.</text>
</comment>
<dbReference type="GO" id="GO:0004222">
    <property type="term" value="F:metalloendopeptidase activity"/>
    <property type="evidence" value="ECO:0007669"/>
    <property type="project" value="InterPro"/>
</dbReference>